<dbReference type="InterPro" id="IPR008949">
    <property type="entry name" value="Isoprenoid_synthase_dom_sf"/>
</dbReference>
<dbReference type="Pfam" id="PF00348">
    <property type="entry name" value="polyprenyl_synt"/>
    <property type="match status" value="1"/>
</dbReference>
<gene>
    <name evidence="9" type="ORF">M6B38_113680</name>
</gene>
<evidence type="ECO:0000256" key="2">
    <source>
        <dbReference type="ARBA" id="ARBA00005128"/>
    </source>
</evidence>
<dbReference type="Gene3D" id="1.10.600.10">
    <property type="entry name" value="Farnesyl Diphosphate Synthase"/>
    <property type="match status" value="1"/>
</dbReference>
<dbReference type="SFLD" id="SFLDG01017">
    <property type="entry name" value="Polyprenyl_Transferase_Like"/>
    <property type="match status" value="1"/>
</dbReference>
<evidence type="ECO:0000256" key="5">
    <source>
        <dbReference type="ARBA" id="ARBA00022723"/>
    </source>
</evidence>
<dbReference type="PROSITE" id="PS00444">
    <property type="entry name" value="POLYPRENYL_SYNTHASE_2"/>
    <property type="match status" value="1"/>
</dbReference>
<organism evidence="9 10">
    <name type="scientific">Iris pallida</name>
    <name type="common">Sweet iris</name>
    <dbReference type="NCBI Taxonomy" id="29817"/>
    <lineage>
        <taxon>Eukaryota</taxon>
        <taxon>Viridiplantae</taxon>
        <taxon>Streptophyta</taxon>
        <taxon>Embryophyta</taxon>
        <taxon>Tracheophyta</taxon>
        <taxon>Spermatophyta</taxon>
        <taxon>Magnoliopsida</taxon>
        <taxon>Liliopsida</taxon>
        <taxon>Asparagales</taxon>
        <taxon>Iridaceae</taxon>
        <taxon>Iridoideae</taxon>
        <taxon>Irideae</taxon>
        <taxon>Iris</taxon>
    </lineage>
</organism>
<comment type="cofactor">
    <cofactor evidence="1">
        <name>Mg(2+)</name>
        <dbReference type="ChEBI" id="CHEBI:18420"/>
    </cofactor>
</comment>
<evidence type="ECO:0000313" key="10">
    <source>
        <dbReference type="Proteomes" id="UP001140949"/>
    </source>
</evidence>
<dbReference type="SUPFAM" id="SSF48576">
    <property type="entry name" value="Terpenoid synthases"/>
    <property type="match status" value="1"/>
</dbReference>
<keyword evidence="10" id="KW-1185">Reference proteome</keyword>
<evidence type="ECO:0000256" key="6">
    <source>
        <dbReference type="ARBA" id="ARBA00022842"/>
    </source>
</evidence>
<dbReference type="SFLD" id="SFLDS00005">
    <property type="entry name" value="Isoprenoid_Synthase_Type_I"/>
    <property type="match status" value="1"/>
</dbReference>
<dbReference type="InterPro" id="IPR053378">
    <property type="entry name" value="Prenyl_diphosphate_synthase"/>
</dbReference>
<dbReference type="GO" id="GO:0004659">
    <property type="term" value="F:prenyltransferase activity"/>
    <property type="evidence" value="ECO:0007669"/>
    <property type="project" value="InterPro"/>
</dbReference>
<reference evidence="9" key="1">
    <citation type="journal article" date="2023" name="GigaByte">
        <title>Genome assembly of the bearded iris, Iris pallida Lam.</title>
        <authorList>
            <person name="Bruccoleri R.E."/>
            <person name="Oakeley E.J."/>
            <person name="Faust A.M.E."/>
            <person name="Altorfer M."/>
            <person name="Dessus-Babus S."/>
            <person name="Burckhardt D."/>
            <person name="Oertli M."/>
            <person name="Naumann U."/>
            <person name="Petersen F."/>
            <person name="Wong J."/>
        </authorList>
    </citation>
    <scope>NUCLEOTIDE SEQUENCE</scope>
    <source>
        <strain evidence="9">GSM-AAB239-AS_SAM_17_03QT</strain>
    </source>
</reference>
<evidence type="ECO:0000256" key="3">
    <source>
        <dbReference type="ARBA" id="ARBA00006706"/>
    </source>
</evidence>
<comment type="similarity">
    <text evidence="3 8">Belongs to the FPP/GGPP synthase family.</text>
</comment>
<dbReference type="FunFam" id="1.10.600.10:FF:000001">
    <property type="entry name" value="Geranylgeranyl diphosphate synthase"/>
    <property type="match status" value="1"/>
</dbReference>
<evidence type="ECO:0000256" key="1">
    <source>
        <dbReference type="ARBA" id="ARBA00001946"/>
    </source>
</evidence>
<dbReference type="EMBL" id="JANAVB010000400">
    <property type="protein sequence ID" value="KAJ6853686.1"/>
    <property type="molecule type" value="Genomic_DNA"/>
</dbReference>
<proteinExistence type="inferred from homology"/>
<name>A0AAX6IK86_IRIPA</name>
<accession>A0AAX6IK86</accession>
<keyword evidence="4 8" id="KW-0808">Transferase</keyword>
<dbReference type="Proteomes" id="UP001140949">
    <property type="component" value="Unassembled WGS sequence"/>
</dbReference>
<comment type="pathway">
    <text evidence="2">Isoprenoid biosynthesis.</text>
</comment>
<dbReference type="InterPro" id="IPR033749">
    <property type="entry name" value="Polyprenyl_synt_CS"/>
</dbReference>
<reference evidence="9" key="2">
    <citation type="submission" date="2023-04" db="EMBL/GenBank/DDBJ databases">
        <authorList>
            <person name="Bruccoleri R.E."/>
            <person name="Oakeley E.J."/>
            <person name="Faust A.-M."/>
            <person name="Dessus-Babus S."/>
            <person name="Altorfer M."/>
            <person name="Burckhardt D."/>
            <person name="Oertli M."/>
            <person name="Naumann U."/>
            <person name="Petersen F."/>
            <person name="Wong J."/>
        </authorList>
    </citation>
    <scope>NUCLEOTIDE SEQUENCE</scope>
    <source>
        <strain evidence="9">GSM-AAB239-AS_SAM_17_03QT</strain>
        <tissue evidence="9">Leaf</tissue>
    </source>
</reference>
<protein>
    <submittedName>
        <fullName evidence="9">Geranylgeranyl pyrophosphate synthase 7, chloroplastic</fullName>
    </submittedName>
</protein>
<dbReference type="InterPro" id="IPR000092">
    <property type="entry name" value="Polyprenyl_synt"/>
</dbReference>
<dbReference type="NCBIfam" id="NF045485">
    <property type="entry name" value="FPPsyn"/>
    <property type="match status" value="1"/>
</dbReference>
<keyword evidence="6" id="KW-0460">Magnesium</keyword>
<dbReference type="GO" id="GO:0005737">
    <property type="term" value="C:cytoplasm"/>
    <property type="evidence" value="ECO:0007669"/>
    <property type="project" value="UniProtKB-ARBA"/>
</dbReference>
<evidence type="ECO:0000256" key="4">
    <source>
        <dbReference type="ARBA" id="ARBA00022679"/>
    </source>
</evidence>
<dbReference type="CDD" id="cd00685">
    <property type="entry name" value="Trans_IPPS_HT"/>
    <property type="match status" value="1"/>
</dbReference>
<evidence type="ECO:0000256" key="7">
    <source>
        <dbReference type="ARBA" id="ARBA00023229"/>
    </source>
</evidence>
<evidence type="ECO:0000256" key="8">
    <source>
        <dbReference type="RuleBase" id="RU004466"/>
    </source>
</evidence>
<keyword evidence="7" id="KW-0414">Isoprene biosynthesis</keyword>
<dbReference type="AlphaFoldDB" id="A0AAX6IK86"/>
<keyword evidence="5" id="KW-0479">Metal-binding</keyword>
<dbReference type="PANTHER" id="PTHR43281">
    <property type="entry name" value="FARNESYL DIPHOSPHATE SYNTHASE"/>
    <property type="match status" value="1"/>
</dbReference>
<dbReference type="GO" id="GO:0008299">
    <property type="term" value="P:isoprenoid biosynthetic process"/>
    <property type="evidence" value="ECO:0007669"/>
    <property type="project" value="UniProtKB-KW"/>
</dbReference>
<sequence>MAYIATSLPPSLLPLKTSPARPRRLPASAAAAARSEEYFSLREYMSAKVERVNKALDEAVPLRPPQKIHEAMRYSLLAPAKRVIPVLAIASCEAVGGEEALAIPPACAVEMVIAMSFIHDDLPCMDDDDVRRGQPSNHRAFGEHTALLSGCALLALAFQHVAERAAPRVPAERVVRMVAELGRAFGSEGMLGGQLVDKESEGKADVGLEELKYIHECKSATFFEAAAVCGAIAGGGGEEEVGRLRKYARRVGLSYQVMDDVLDVTSTSEELGKTAGKDVASDKAAYPKLMGVEGAREFAAELAERAVEELALFDPPKAAPLYHLARAIPCRKGKGSCA</sequence>
<comment type="caution">
    <text evidence="9">The sequence shown here is derived from an EMBL/GenBank/DDBJ whole genome shotgun (WGS) entry which is preliminary data.</text>
</comment>
<dbReference type="GO" id="GO:0046872">
    <property type="term" value="F:metal ion binding"/>
    <property type="evidence" value="ECO:0007669"/>
    <property type="project" value="UniProtKB-KW"/>
</dbReference>
<evidence type="ECO:0000313" key="9">
    <source>
        <dbReference type="EMBL" id="KAJ6853686.1"/>
    </source>
</evidence>
<dbReference type="PANTHER" id="PTHR43281:SF1">
    <property type="entry name" value="FARNESYL DIPHOSPHATE SYNTHASE"/>
    <property type="match status" value="1"/>
</dbReference>